<evidence type="ECO:0000313" key="3">
    <source>
        <dbReference type="Proteomes" id="UP000305647"/>
    </source>
</evidence>
<feature type="compositionally biased region" description="Polar residues" evidence="1">
    <location>
        <begin position="475"/>
        <end position="490"/>
    </location>
</feature>
<feature type="compositionally biased region" description="Polar residues" evidence="1">
    <location>
        <begin position="1010"/>
        <end position="1037"/>
    </location>
</feature>
<feature type="compositionally biased region" description="Basic and acidic residues" evidence="1">
    <location>
        <begin position="320"/>
        <end position="334"/>
    </location>
</feature>
<comment type="caution">
    <text evidence="2">The sequence shown here is derived from an EMBL/GenBank/DDBJ whole genome shotgun (WGS) entry which is preliminary data.</text>
</comment>
<feature type="region of interest" description="Disordered" evidence="1">
    <location>
        <begin position="543"/>
        <end position="608"/>
    </location>
</feature>
<protein>
    <submittedName>
        <fullName evidence="2">Uncharacterized protein</fullName>
    </submittedName>
</protein>
<feature type="compositionally biased region" description="Polar residues" evidence="1">
    <location>
        <begin position="809"/>
        <end position="821"/>
    </location>
</feature>
<feature type="compositionally biased region" description="Pro residues" evidence="1">
    <location>
        <begin position="145"/>
        <end position="158"/>
    </location>
</feature>
<evidence type="ECO:0000313" key="2">
    <source>
        <dbReference type="EMBL" id="TIC29072.1"/>
    </source>
</evidence>
<feature type="region of interest" description="Disordered" evidence="1">
    <location>
        <begin position="310"/>
        <end position="524"/>
    </location>
</feature>
<dbReference type="Proteomes" id="UP000305647">
    <property type="component" value="Unassembled WGS sequence"/>
</dbReference>
<proteinExistence type="predicted"/>
<dbReference type="AlphaFoldDB" id="A0A4T0QVC3"/>
<feature type="compositionally biased region" description="Polar residues" evidence="1">
    <location>
        <begin position="39"/>
        <end position="55"/>
    </location>
</feature>
<feature type="region of interest" description="Disordered" evidence="1">
    <location>
        <begin position="836"/>
        <end position="875"/>
    </location>
</feature>
<reference evidence="2 3" key="1">
    <citation type="submission" date="2019-03" db="EMBL/GenBank/DDBJ databases">
        <title>Sequencing 25 genomes of Wallemia mellicola.</title>
        <authorList>
            <person name="Gostincar C."/>
        </authorList>
    </citation>
    <scope>NUCLEOTIDE SEQUENCE [LARGE SCALE GENOMIC DNA]</scope>
    <source>
        <strain evidence="2 3">EXF-8738</strain>
    </source>
</reference>
<organism evidence="2 3">
    <name type="scientific">Wallemia mellicola</name>
    <dbReference type="NCBI Taxonomy" id="1708541"/>
    <lineage>
        <taxon>Eukaryota</taxon>
        <taxon>Fungi</taxon>
        <taxon>Dikarya</taxon>
        <taxon>Basidiomycota</taxon>
        <taxon>Wallemiomycotina</taxon>
        <taxon>Wallemiomycetes</taxon>
        <taxon>Wallemiales</taxon>
        <taxon>Wallemiaceae</taxon>
        <taxon>Wallemia</taxon>
    </lineage>
</organism>
<feature type="compositionally biased region" description="Polar residues" evidence="1">
    <location>
        <begin position="920"/>
        <end position="939"/>
    </location>
</feature>
<feature type="compositionally biased region" description="Basic residues" evidence="1">
    <location>
        <begin position="83"/>
        <end position="92"/>
    </location>
</feature>
<feature type="compositionally biased region" description="Basic and acidic residues" evidence="1">
    <location>
        <begin position="904"/>
        <end position="919"/>
    </location>
</feature>
<feature type="compositionally biased region" description="Basic and acidic residues" evidence="1">
    <location>
        <begin position="987"/>
        <end position="996"/>
    </location>
</feature>
<name>A0A4T0QVC3_9BASI</name>
<feature type="region of interest" description="Disordered" evidence="1">
    <location>
        <begin position="795"/>
        <end position="822"/>
    </location>
</feature>
<feature type="compositionally biased region" description="Basic residues" evidence="1">
    <location>
        <begin position="997"/>
        <end position="1009"/>
    </location>
</feature>
<feature type="compositionally biased region" description="Basic and acidic residues" evidence="1">
    <location>
        <begin position="423"/>
        <end position="452"/>
    </location>
</feature>
<feature type="region of interest" description="Disordered" evidence="1">
    <location>
        <begin position="902"/>
        <end position="1037"/>
    </location>
</feature>
<evidence type="ECO:0000256" key="1">
    <source>
        <dbReference type="SAM" id="MobiDB-lite"/>
    </source>
</evidence>
<feature type="compositionally biased region" description="Basic and acidic residues" evidence="1">
    <location>
        <begin position="56"/>
        <end position="70"/>
    </location>
</feature>
<feature type="region of interest" description="Disordered" evidence="1">
    <location>
        <begin position="1"/>
        <end position="206"/>
    </location>
</feature>
<feature type="compositionally biased region" description="Low complexity" evidence="1">
    <location>
        <begin position="567"/>
        <end position="581"/>
    </location>
</feature>
<feature type="compositionally biased region" description="Basic and acidic residues" evidence="1">
    <location>
        <begin position="593"/>
        <end position="608"/>
    </location>
</feature>
<sequence length="1037" mass="118005">MDEDEDEIILFEPSKLNKNAAQPTPPRGALPTGRKKQIGRSTRSAVQPSSQQSPNPRERKQLRSSSRDDGVSLIPASTSKSTRYSRRIKLQKHVSLSDDEQEIPSSTRPHSDPLDKSFEKNLNIENSSDESWERDNMKDLSWNVPPIPDSPDNPPPSPTSHLRKGNTSERMSVSPAPIKPGRSGHDNKKGPTTNFETTRDYDDNEDQNAHVEQGVLYMHIDNRTEDLKEPSNDQSQSFLDALETQQKGTPPQNISVLSKISKIPAELESTQILRDLKQLEAEDEDLDKTNSFDFETELSEFDKHIEELRESKNYLRRREKQREAERDKANELNKPHLHTAEGTPLRKIKNKDKYDRRYSYMRGPPGHTPRKLADSSWLEDEPSLAVRSRTQTMDDMSGNDHDGSDDINTETNNNDVLEDYESDNERLENSERNVVSEENRNNQTTEHKRVFEDSADQSHSSVQEPKLPQEVVDPLSNNIESDQKRVSPQPQLDEIQQDHHLPPAIATGETARLPVASMNQNVDNEVPVHVKQEPSLPDIEVSAHTEESIAQKSVEPSLDQSSDHPIQEPQTSQKQPSPQTQRNQAHHSIPEQSEVHSHRDHASTTLDLQEKRDLLRHVDRVLAPNNEAIVEVYSKDPEVATRASNILQLLNSYIETGEHPQLTYEEKMQKAEKEVKAVMPHLFTQKSFSKTAPSAAISRQSTDVFSPQLSTKLPSAPDFRKKLTPEWGRDNWKALEKTFNKCKNEGVEDVETIVSEFLDEWGITHKKAVGDLNPDKIFNRVRALEIKEVERRKRRLMRRSQSRRSMSLATSRATFSPSESLMNADYTNAPKYTSIYPQNRLQKSQTNTPSSGNKTSTHKTPLTRLNNEHSRQTPSSLQKLMNFGLNPLKNLFNDQNKLKPVMESSKDETDRSVSDESRSIGDQSRSMSDHSINTSSTGASIWREDKHKLRGIPPRRLDNNPSISGIIRTRSTPLSSMHQTVRGMQGNDKRSNDTHEHKRHKQSPRRSISRRLSNTSQRSSSLRNDVTQDVLDNSLLK</sequence>
<feature type="compositionally biased region" description="Basic and acidic residues" evidence="1">
    <location>
        <begin position="109"/>
        <end position="119"/>
    </location>
</feature>
<gene>
    <name evidence="2" type="ORF">E3Q10_02819</name>
</gene>
<accession>A0A4T0QVC3</accession>
<dbReference type="EMBL" id="SPRO01000031">
    <property type="protein sequence ID" value="TIC29072.1"/>
    <property type="molecule type" value="Genomic_DNA"/>
</dbReference>
<feature type="compositionally biased region" description="Polar residues" evidence="1">
    <location>
        <begin position="836"/>
        <end position="865"/>
    </location>
</feature>
<feature type="compositionally biased region" description="Polar residues" evidence="1">
    <location>
        <begin position="959"/>
        <end position="979"/>
    </location>
</feature>